<reference evidence="4 5" key="1">
    <citation type="submission" date="2015-10" db="EMBL/GenBank/DDBJ databases">
        <title>Full genome of DAOMC 229536 Phialocephala scopiformis, a fungal endophyte of spruce producing the potent anti-insectan compound rugulosin.</title>
        <authorList>
            <consortium name="DOE Joint Genome Institute"/>
            <person name="Walker A.K."/>
            <person name="Frasz S.L."/>
            <person name="Seifert K.A."/>
            <person name="Miller J.D."/>
            <person name="Mondo S.J."/>
            <person name="Labutti K."/>
            <person name="Lipzen A."/>
            <person name="Dockter R."/>
            <person name="Kennedy M."/>
            <person name="Grigoriev I.V."/>
            <person name="Spatafora J.W."/>
        </authorList>
    </citation>
    <scope>NUCLEOTIDE SEQUENCE [LARGE SCALE GENOMIC DNA]</scope>
    <source>
        <strain evidence="4 5">CBS 120377</strain>
    </source>
</reference>
<dbReference type="InterPro" id="IPR002347">
    <property type="entry name" value="SDR_fam"/>
</dbReference>
<proteinExistence type="inferred from homology"/>
<organism evidence="4 5">
    <name type="scientific">Mollisia scopiformis</name>
    <name type="common">Conifer needle endophyte fungus</name>
    <name type="synonym">Phialocephala scopiformis</name>
    <dbReference type="NCBI Taxonomy" id="149040"/>
    <lineage>
        <taxon>Eukaryota</taxon>
        <taxon>Fungi</taxon>
        <taxon>Dikarya</taxon>
        <taxon>Ascomycota</taxon>
        <taxon>Pezizomycotina</taxon>
        <taxon>Leotiomycetes</taxon>
        <taxon>Helotiales</taxon>
        <taxon>Mollisiaceae</taxon>
        <taxon>Mollisia</taxon>
    </lineage>
</organism>
<sequence>MSNIKYETELHDFPNIFSLKGKVVVVTGGSRGLGLHAASGFLQAGASKVYITSRKASACQQACDTLNALPNLSPSARAIPVPADSSKIEGIEYLVKEVGKTTDHVDVLFANAGATWGESFDTHPDSAFAKVMDLNVKSVFNTIRLFAPLLQKNGTIQDPSRVIITASVAGIGIGTLGKQATFGYSASKAAVIHLAKNLAVELGPRHVLVNAIAPGFFPSKMASGLMEISGGVESLSKKNPSQRLGRPEDIAGLVVFLSSRASAHINGATITVDGGEVWARGGMAELKEEPEKAKL</sequence>
<evidence type="ECO:0000313" key="4">
    <source>
        <dbReference type="EMBL" id="KUJ21090.1"/>
    </source>
</evidence>
<dbReference type="AlphaFoldDB" id="A0A194XLH1"/>
<gene>
    <name evidence="4" type="ORF">LY89DRAFT_705016</name>
</gene>
<name>A0A194XLH1_MOLSC</name>
<dbReference type="InterPro" id="IPR052178">
    <property type="entry name" value="Sec_Metab_Biosynth_SDR"/>
</dbReference>
<evidence type="ECO:0000256" key="2">
    <source>
        <dbReference type="ARBA" id="ARBA00022857"/>
    </source>
</evidence>
<evidence type="ECO:0000256" key="1">
    <source>
        <dbReference type="ARBA" id="ARBA00006484"/>
    </source>
</evidence>
<keyword evidence="2" id="KW-0521">NADP</keyword>
<dbReference type="Proteomes" id="UP000070700">
    <property type="component" value="Unassembled WGS sequence"/>
</dbReference>
<dbReference type="SUPFAM" id="SSF51735">
    <property type="entry name" value="NAD(P)-binding Rossmann-fold domains"/>
    <property type="match status" value="1"/>
</dbReference>
<dbReference type="GeneID" id="28827146"/>
<protein>
    <submittedName>
        <fullName evidence="4">NAD(P)-binding protein</fullName>
    </submittedName>
</protein>
<comment type="similarity">
    <text evidence="1">Belongs to the short-chain dehydrogenases/reductases (SDR) family.</text>
</comment>
<dbReference type="Gene3D" id="3.40.50.720">
    <property type="entry name" value="NAD(P)-binding Rossmann-like Domain"/>
    <property type="match status" value="1"/>
</dbReference>
<dbReference type="GO" id="GO:0009688">
    <property type="term" value="P:abscisic acid biosynthetic process"/>
    <property type="evidence" value="ECO:0007669"/>
    <property type="project" value="UniProtKB-ARBA"/>
</dbReference>
<dbReference type="FunFam" id="3.40.50.720:FF:000084">
    <property type="entry name" value="Short-chain dehydrogenase reductase"/>
    <property type="match status" value="1"/>
</dbReference>
<dbReference type="RefSeq" id="XP_018075445.1">
    <property type="nucleotide sequence ID" value="XM_018217420.1"/>
</dbReference>
<evidence type="ECO:0000256" key="3">
    <source>
        <dbReference type="ARBA" id="ARBA00023002"/>
    </source>
</evidence>
<dbReference type="PANTHER" id="PTHR43618:SF12">
    <property type="entry name" value="OXIDOREDUCTASE, SHORT-CHAIN DEHYDROGENASE_REDUCTASE FAMILY (AFU_ORTHOLOGUE AFUA_1G14540)"/>
    <property type="match status" value="1"/>
</dbReference>
<dbReference type="STRING" id="149040.A0A194XLH1"/>
<dbReference type="PROSITE" id="PS00061">
    <property type="entry name" value="ADH_SHORT"/>
    <property type="match status" value="1"/>
</dbReference>
<dbReference type="InParanoid" id="A0A194XLH1"/>
<dbReference type="OrthoDB" id="294295at2759"/>
<accession>A0A194XLH1</accession>
<dbReference type="Pfam" id="PF13561">
    <property type="entry name" value="adh_short_C2"/>
    <property type="match status" value="1"/>
</dbReference>
<keyword evidence="5" id="KW-1185">Reference proteome</keyword>
<dbReference type="EMBL" id="KQ947408">
    <property type="protein sequence ID" value="KUJ21090.1"/>
    <property type="molecule type" value="Genomic_DNA"/>
</dbReference>
<dbReference type="InterPro" id="IPR036291">
    <property type="entry name" value="NAD(P)-bd_dom_sf"/>
</dbReference>
<dbReference type="PRINTS" id="PR00080">
    <property type="entry name" value="SDRFAMILY"/>
</dbReference>
<evidence type="ECO:0000313" key="5">
    <source>
        <dbReference type="Proteomes" id="UP000070700"/>
    </source>
</evidence>
<dbReference type="PANTHER" id="PTHR43618">
    <property type="entry name" value="7-ALPHA-HYDROXYSTEROID DEHYDROGENASE"/>
    <property type="match status" value="1"/>
</dbReference>
<dbReference type="KEGG" id="psco:LY89DRAFT_705016"/>
<dbReference type="PRINTS" id="PR00081">
    <property type="entry name" value="GDHRDH"/>
</dbReference>
<keyword evidence="3" id="KW-0560">Oxidoreductase</keyword>
<dbReference type="InterPro" id="IPR020904">
    <property type="entry name" value="Sc_DH/Rdtase_CS"/>
</dbReference>
<dbReference type="GO" id="GO:0016491">
    <property type="term" value="F:oxidoreductase activity"/>
    <property type="evidence" value="ECO:0007669"/>
    <property type="project" value="UniProtKB-KW"/>
</dbReference>